<evidence type="ECO:0000313" key="9">
    <source>
        <dbReference type="Proteomes" id="UP001150569"/>
    </source>
</evidence>
<dbReference type="OrthoDB" id="331544at2759"/>
<comment type="caution">
    <text evidence="8">The sequence shown here is derived from an EMBL/GenBank/DDBJ whole genome shotgun (WGS) entry which is preliminary data.</text>
</comment>
<dbReference type="InterPro" id="IPR051225">
    <property type="entry name" value="NAD(P)_epim/dehydratase"/>
</dbReference>
<dbReference type="EMBL" id="JANBPT010000484">
    <property type="protein sequence ID" value="KAJ1919085.1"/>
    <property type="molecule type" value="Genomic_DNA"/>
</dbReference>
<dbReference type="InterPro" id="IPR036291">
    <property type="entry name" value="NAD(P)-bd_dom_sf"/>
</dbReference>
<dbReference type="Pfam" id="PF01370">
    <property type="entry name" value="Epimerase"/>
    <property type="match status" value="1"/>
</dbReference>
<accession>A0A9W8DUQ3</accession>
<comment type="catalytic activity">
    <reaction evidence="2">
        <text>L-threonine + NAD(+) = (2S)-2-amino-3-oxobutanoate + NADH + H(+)</text>
        <dbReference type="Rhea" id="RHEA:13161"/>
        <dbReference type="ChEBI" id="CHEBI:15378"/>
        <dbReference type="ChEBI" id="CHEBI:57540"/>
        <dbReference type="ChEBI" id="CHEBI:57926"/>
        <dbReference type="ChEBI" id="CHEBI:57945"/>
        <dbReference type="ChEBI" id="CHEBI:78948"/>
        <dbReference type="EC" id="1.1.1.103"/>
    </reaction>
</comment>
<sequence length="414" mass="45700">MLRFASRLALPTRRQPSAILYLAAQHRALTTSLSHVASSPFAKGSVSRTPAATVSTSTPVVSARNASTGAQALQSLSQRPPRVLVTGSLGQLGLALVNEMRTRYGVGNVVASDIRKPTAGLPIAHPEGPFVYADVMNYPLLERIIVDFQIDWVVHYSAMLSAVAEKEPARALNVNITGFQNVLELSRIHKLRLFCPSTIGAFGPQTPKINTPDLTIMNPNTIYGITKVHMELLGEYYHEKFGVDFRSARYPGILSVDTMPGGGTTDYAIDIFHHALQTNSYNCFLKPETRLPMMYISDCIEGTLQLMEAPVEKLTQRVYNMAADSFTPAELDVAIREHYAPDFQMNYVPDSRQAIADSWPASLDDSLARRDWGWKPQYDTAAMVHKMWTGIAAQYTPRPTKLEDAGELTKVTQA</sequence>
<dbReference type="GO" id="GO:0006567">
    <property type="term" value="P:L-threonine catabolic process"/>
    <property type="evidence" value="ECO:0007669"/>
    <property type="project" value="TreeGrafter"/>
</dbReference>
<evidence type="ECO:0000256" key="5">
    <source>
        <dbReference type="ARBA" id="ARBA00066604"/>
    </source>
</evidence>
<dbReference type="PANTHER" id="PTHR42687:SF1">
    <property type="entry name" value="L-THREONINE 3-DEHYDROGENASE, MITOCHONDRIAL"/>
    <property type="match status" value="1"/>
</dbReference>
<dbReference type="InterPro" id="IPR001509">
    <property type="entry name" value="Epimerase_deHydtase"/>
</dbReference>
<comment type="pathway">
    <text evidence="4">Amino-acid degradation; L-threonine degradation via oxydo-reductase pathway; glycine from L-threonine: step 1/2.</text>
</comment>
<evidence type="ECO:0000259" key="7">
    <source>
        <dbReference type="Pfam" id="PF01370"/>
    </source>
</evidence>
<evidence type="ECO:0000256" key="3">
    <source>
        <dbReference type="ARBA" id="ARBA00059023"/>
    </source>
</evidence>
<dbReference type="EC" id="1.1.1.103" evidence="5"/>
<protein>
    <recommendedName>
        <fullName evidence="6">L-threonine 3-dehydrogenase, mitochondrial</fullName>
        <ecNumber evidence="5">1.1.1.103</ecNumber>
    </recommendedName>
</protein>
<dbReference type="Proteomes" id="UP001150569">
    <property type="component" value="Unassembled WGS sequence"/>
</dbReference>
<dbReference type="PANTHER" id="PTHR42687">
    <property type="entry name" value="L-THREONINE 3-DEHYDROGENASE"/>
    <property type="match status" value="1"/>
</dbReference>
<keyword evidence="9" id="KW-1185">Reference proteome</keyword>
<feature type="domain" description="NAD-dependent epimerase/dehydratase" evidence="7">
    <location>
        <begin position="83"/>
        <end position="322"/>
    </location>
</feature>
<comment type="function">
    <text evidence="3">Catalyzes the NAD(+)-dependent oxidation of L-threonine to 2-amino-3-ketobutyrate, mediating L-threonine catabolism.</text>
</comment>
<evidence type="ECO:0000256" key="4">
    <source>
        <dbReference type="ARBA" id="ARBA00060557"/>
    </source>
</evidence>
<dbReference type="GO" id="GO:0008743">
    <property type="term" value="F:L-threonine 3-dehydrogenase activity"/>
    <property type="evidence" value="ECO:0007669"/>
    <property type="project" value="UniProtKB-EC"/>
</dbReference>
<reference evidence="8" key="1">
    <citation type="submission" date="2022-07" db="EMBL/GenBank/DDBJ databases">
        <title>Phylogenomic reconstructions and comparative analyses of Kickxellomycotina fungi.</title>
        <authorList>
            <person name="Reynolds N.K."/>
            <person name="Stajich J.E."/>
            <person name="Barry K."/>
            <person name="Grigoriev I.V."/>
            <person name="Crous P."/>
            <person name="Smith M.E."/>
        </authorList>
    </citation>
    <scope>NUCLEOTIDE SEQUENCE</scope>
    <source>
        <strain evidence="8">RSA 861</strain>
    </source>
</reference>
<dbReference type="Gene3D" id="3.40.50.720">
    <property type="entry name" value="NAD(P)-binding Rossmann-like Domain"/>
    <property type="match status" value="1"/>
</dbReference>
<organism evidence="8 9">
    <name type="scientific">Tieghemiomyces parasiticus</name>
    <dbReference type="NCBI Taxonomy" id="78921"/>
    <lineage>
        <taxon>Eukaryota</taxon>
        <taxon>Fungi</taxon>
        <taxon>Fungi incertae sedis</taxon>
        <taxon>Zoopagomycota</taxon>
        <taxon>Kickxellomycotina</taxon>
        <taxon>Dimargaritomycetes</taxon>
        <taxon>Dimargaritales</taxon>
        <taxon>Dimargaritaceae</taxon>
        <taxon>Tieghemiomyces</taxon>
    </lineage>
</organism>
<evidence type="ECO:0000256" key="1">
    <source>
        <dbReference type="ARBA" id="ARBA00007637"/>
    </source>
</evidence>
<dbReference type="AlphaFoldDB" id="A0A9W8DUQ3"/>
<gene>
    <name evidence="8" type="ORF">IWQ60_007333</name>
</gene>
<name>A0A9W8DUQ3_9FUNG</name>
<evidence type="ECO:0000256" key="2">
    <source>
        <dbReference type="ARBA" id="ARBA00050613"/>
    </source>
</evidence>
<proteinExistence type="inferred from homology"/>
<dbReference type="SUPFAM" id="SSF51735">
    <property type="entry name" value="NAD(P)-binding Rossmann-fold domains"/>
    <property type="match status" value="1"/>
</dbReference>
<evidence type="ECO:0000313" key="8">
    <source>
        <dbReference type="EMBL" id="KAJ1919085.1"/>
    </source>
</evidence>
<dbReference type="FunFam" id="3.40.50.720:FF:000077">
    <property type="entry name" value="L-threonine 3-dehydrogenase, mitochondrial"/>
    <property type="match status" value="1"/>
</dbReference>
<comment type="similarity">
    <text evidence="1">Belongs to the NAD(P)-dependent epimerase/dehydratase family.</text>
</comment>
<evidence type="ECO:0000256" key="6">
    <source>
        <dbReference type="ARBA" id="ARBA00069940"/>
    </source>
</evidence>